<comment type="caution">
    <text evidence="2">The sequence shown here is derived from an EMBL/GenBank/DDBJ whole genome shotgun (WGS) entry which is preliminary data.</text>
</comment>
<dbReference type="HOGENOM" id="CLU_179218_1_0_0"/>
<organism evidence="2 3">
    <name type="scientific">Blastopirellula marina DSM 3645</name>
    <dbReference type="NCBI Taxonomy" id="314230"/>
    <lineage>
        <taxon>Bacteria</taxon>
        <taxon>Pseudomonadati</taxon>
        <taxon>Planctomycetota</taxon>
        <taxon>Planctomycetia</taxon>
        <taxon>Pirellulales</taxon>
        <taxon>Pirellulaceae</taxon>
        <taxon>Blastopirellula</taxon>
    </lineage>
</organism>
<sequence length="83" mass="9317">MVAAENEERERNINMSETNKSESTSKAPTHVAYQVRDGKGDKGFWTRIGAAWQHKDGKGFNIQLESVPLDGRITLRVASEKKD</sequence>
<dbReference type="Proteomes" id="UP000004358">
    <property type="component" value="Unassembled WGS sequence"/>
</dbReference>
<proteinExistence type="predicted"/>
<dbReference type="STRING" id="314230.DSM3645_27967"/>
<dbReference type="AlphaFoldDB" id="A3ZP19"/>
<dbReference type="EMBL" id="AANZ01000004">
    <property type="protein sequence ID" value="EAQ81493.1"/>
    <property type="molecule type" value="Genomic_DNA"/>
</dbReference>
<accession>A3ZP19</accession>
<gene>
    <name evidence="2" type="ORF">DSM3645_27967</name>
</gene>
<evidence type="ECO:0000256" key="1">
    <source>
        <dbReference type="SAM" id="MobiDB-lite"/>
    </source>
</evidence>
<dbReference type="eggNOG" id="ENOG50339XM">
    <property type="taxonomic scope" value="Bacteria"/>
</dbReference>
<evidence type="ECO:0000313" key="2">
    <source>
        <dbReference type="EMBL" id="EAQ81493.1"/>
    </source>
</evidence>
<name>A3ZP19_9BACT</name>
<feature type="compositionally biased region" description="Basic and acidic residues" evidence="1">
    <location>
        <begin position="1"/>
        <end position="12"/>
    </location>
</feature>
<feature type="region of interest" description="Disordered" evidence="1">
    <location>
        <begin position="1"/>
        <end position="30"/>
    </location>
</feature>
<evidence type="ECO:0000313" key="3">
    <source>
        <dbReference type="Proteomes" id="UP000004358"/>
    </source>
</evidence>
<reference evidence="2 3" key="1">
    <citation type="submission" date="2006-02" db="EMBL/GenBank/DDBJ databases">
        <authorList>
            <person name="Amann R."/>
            <person name="Ferriera S."/>
            <person name="Johnson J."/>
            <person name="Kravitz S."/>
            <person name="Halpern A."/>
            <person name="Remington K."/>
            <person name="Beeson K."/>
            <person name="Tran B."/>
            <person name="Rogers Y.-H."/>
            <person name="Friedman R."/>
            <person name="Venter J.C."/>
        </authorList>
    </citation>
    <scope>NUCLEOTIDE SEQUENCE [LARGE SCALE GENOMIC DNA]</scope>
    <source>
        <strain evidence="2 3">DSM 3645</strain>
    </source>
</reference>
<protein>
    <submittedName>
        <fullName evidence="2">Uncharacterized protein</fullName>
    </submittedName>
</protein>
<feature type="compositionally biased region" description="Polar residues" evidence="1">
    <location>
        <begin position="13"/>
        <end position="27"/>
    </location>
</feature>